<dbReference type="InterPro" id="IPR043135">
    <property type="entry name" value="Fur_C"/>
</dbReference>
<comment type="subcellular location">
    <subcellularLocation>
        <location evidence="1">Cytoplasm</location>
    </subcellularLocation>
</comment>
<feature type="binding site" evidence="11">
    <location>
        <position position="140"/>
    </location>
    <ligand>
        <name>Zn(2+)</name>
        <dbReference type="ChEBI" id="CHEBI:29105"/>
    </ligand>
</feature>
<evidence type="ECO:0000313" key="13">
    <source>
        <dbReference type="Proteomes" id="UP000271678"/>
    </source>
</evidence>
<keyword evidence="8" id="KW-0805">Transcription regulation</keyword>
<keyword evidence="10" id="KW-0804">Transcription</keyword>
<dbReference type="OrthoDB" id="5242893at2"/>
<evidence type="ECO:0000256" key="11">
    <source>
        <dbReference type="PIRSR" id="PIRSR602481-1"/>
    </source>
</evidence>
<dbReference type="GO" id="GO:0008270">
    <property type="term" value="F:zinc ion binding"/>
    <property type="evidence" value="ECO:0007669"/>
    <property type="project" value="TreeGrafter"/>
</dbReference>
<dbReference type="EMBL" id="RJJQ01000001">
    <property type="protein sequence ID" value="RNI25094.1"/>
    <property type="molecule type" value="Genomic_DNA"/>
</dbReference>
<dbReference type="Proteomes" id="UP000271678">
    <property type="component" value="Unassembled WGS sequence"/>
</dbReference>
<dbReference type="AlphaFoldDB" id="A0A3M9MHW7"/>
<feature type="binding site" evidence="11">
    <location>
        <position position="100"/>
    </location>
    <ligand>
        <name>Zn(2+)</name>
        <dbReference type="ChEBI" id="CHEBI:29105"/>
    </ligand>
</feature>
<accession>A0A3M9MHW7</accession>
<protein>
    <submittedName>
        <fullName evidence="12">Transcriptional repressor</fullName>
    </submittedName>
</protein>
<evidence type="ECO:0000256" key="9">
    <source>
        <dbReference type="ARBA" id="ARBA00023125"/>
    </source>
</evidence>
<evidence type="ECO:0000256" key="7">
    <source>
        <dbReference type="ARBA" id="ARBA00023004"/>
    </source>
</evidence>
<keyword evidence="5 11" id="KW-0479">Metal-binding</keyword>
<keyword evidence="3" id="KW-0963">Cytoplasm</keyword>
<dbReference type="Pfam" id="PF01475">
    <property type="entry name" value="FUR"/>
    <property type="match status" value="1"/>
</dbReference>
<evidence type="ECO:0000256" key="4">
    <source>
        <dbReference type="ARBA" id="ARBA00022491"/>
    </source>
</evidence>
<evidence type="ECO:0000256" key="6">
    <source>
        <dbReference type="ARBA" id="ARBA00022833"/>
    </source>
</evidence>
<name>A0A3M9MHW7_9MICO</name>
<comment type="caution">
    <text evidence="12">The sequence shown here is derived from an EMBL/GenBank/DDBJ whole genome shotgun (WGS) entry which is preliminary data.</text>
</comment>
<evidence type="ECO:0000256" key="10">
    <source>
        <dbReference type="ARBA" id="ARBA00023163"/>
    </source>
</evidence>
<keyword evidence="7" id="KW-0408">Iron</keyword>
<dbReference type="InterPro" id="IPR036388">
    <property type="entry name" value="WH-like_DNA-bd_sf"/>
</dbReference>
<dbReference type="InterPro" id="IPR036390">
    <property type="entry name" value="WH_DNA-bd_sf"/>
</dbReference>
<dbReference type="GO" id="GO:0000976">
    <property type="term" value="F:transcription cis-regulatory region binding"/>
    <property type="evidence" value="ECO:0007669"/>
    <property type="project" value="TreeGrafter"/>
</dbReference>
<dbReference type="GO" id="GO:0003700">
    <property type="term" value="F:DNA-binding transcription factor activity"/>
    <property type="evidence" value="ECO:0007669"/>
    <property type="project" value="InterPro"/>
</dbReference>
<comment type="cofactor">
    <cofactor evidence="11">
        <name>Zn(2+)</name>
        <dbReference type="ChEBI" id="CHEBI:29105"/>
    </cofactor>
    <text evidence="11">Binds 1 zinc ion per subunit.</text>
</comment>
<feature type="binding site" evidence="11">
    <location>
        <position position="137"/>
    </location>
    <ligand>
        <name>Zn(2+)</name>
        <dbReference type="ChEBI" id="CHEBI:29105"/>
    </ligand>
</feature>
<keyword evidence="6 11" id="KW-0862">Zinc</keyword>
<evidence type="ECO:0000256" key="5">
    <source>
        <dbReference type="ARBA" id="ARBA00022723"/>
    </source>
</evidence>
<keyword evidence="9" id="KW-0238">DNA-binding</keyword>
<feature type="binding site" evidence="11">
    <location>
        <position position="97"/>
    </location>
    <ligand>
        <name>Zn(2+)</name>
        <dbReference type="ChEBI" id="CHEBI:29105"/>
    </ligand>
</feature>
<keyword evidence="13" id="KW-1185">Reference proteome</keyword>
<dbReference type="Gene3D" id="3.30.1490.190">
    <property type="match status" value="1"/>
</dbReference>
<evidence type="ECO:0000256" key="2">
    <source>
        <dbReference type="ARBA" id="ARBA00007957"/>
    </source>
</evidence>
<evidence type="ECO:0000256" key="3">
    <source>
        <dbReference type="ARBA" id="ARBA00022490"/>
    </source>
</evidence>
<evidence type="ECO:0000256" key="8">
    <source>
        <dbReference type="ARBA" id="ARBA00023015"/>
    </source>
</evidence>
<reference evidence="12 13" key="1">
    <citation type="submission" date="2018-11" db="EMBL/GenBank/DDBJ databases">
        <title>Draft genome of Simplicispira Flexivirga sp. BO-16.</title>
        <authorList>
            <person name="Im W.T."/>
        </authorList>
    </citation>
    <scope>NUCLEOTIDE SEQUENCE [LARGE SCALE GENOMIC DNA]</scope>
    <source>
        <strain evidence="12 13">BO-16</strain>
    </source>
</reference>
<keyword evidence="4" id="KW-0678">Repressor</keyword>
<dbReference type="RefSeq" id="WP_123269287.1">
    <property type="nucleotide sequence ID" value="NZ_RJJQ01000001.1"/>
</dbReference>
<gene>
    <name evidence="12" type="ORF">EFY87_00095</name>
</gene>
<dbReference type="PANTHER" id="PTHR33202:SF18">
    <property type="entry name" value="TRANSCRIPTIONAL REGULATOR FURA"/>
    <property type="match status" value="1"/>
</dbReference>
<dbReference type="GO" id="GO:0045892">
    <property type="term" value="P:negative regulation of DNA-templated transcription"/>
    <property type="evidence" value="ECO:0007669"/>
    <property type="project" value="TreeGrafter"/>
</dbReference>
<dbReference type="Gene3D" id="1.10.10.10">
    <property type="entry name" value="Winged helix-like DNA-binding domain superfamily/Winged helix DNA-binding domain"/>
    <property type="match status" value="1"/>
</dbReference>
<evidence type="ECO:0000256" key="1">
    <source>
        <dbReference type="ARBA" id="ARBA00004496"/>
    </source>
</evidence>
<dbReference type="PANTHER" id="PTHR33202">
    <property type="entry name" value="ZINC UPTAKE REGULATION PROTEIN"/>
    <property type="match status" value="1"/>
</dbReference>
<proteinExistence type="inferred from homology"/>
<comment type="similarity">
    <text evidence="2">Belongs to the Fur family.</text>
</comment>
<organism evidence="12 13">
    <name type="scientific">Flexivirga caeni</name>
    <dbReference type="NCBI Taxonomy" id="2294115"/>
    <lineage>
        <taxon>Bacteria</taxon>
        <taxon>Bacillati</taxon>
        <taxon>Actinomycetota</taxon>
        <taxon>Actinomycetes</taxon>
        <taxon>Micrococcales</taxon>
        <taxon>Dermacoccaceae</taxon>
        <taxon>Flexivirga</taxon>
    </lineage>
</organism>
<dbReference type="SUPFAM" id="SSF46785">
    <property type="entry name" value="Winged helix' DNA-binding domain"/>
    <property type="match status" value="1"/>
</dbReference>
<dbReference type="CDD" id="cd07153">
    <property type="entry name" value="Fur_like"/>
    <property type="match status" value="1"/>
</dbReference>
<dbReference type="InterPro" id="IPR002481">
    <property type="entry name" value="FUR"/>
</dbReference>
<dbReference type="GO" id="GO:1900376">
    <property type="term" value="P:regulation of secondary metabolite biosynthetic process"/>
    <property type="evidence" value="ECO:0007669"/>
    <property type="project" value="TreeGrafter"/>
</dbReference>
<dbReference type="GO" id="GO:0005737">
    <property type="term" value="C:cytoplasm"/>
    <property type="evidence" value="ECO:0007669"/>
    <property type="project" value="UniProtKB-SubCell"/>
</dbReference>
<sequence length="161" mass="17478">MHEAVGVPDFETSLRDAGLRVTRPRVAVLEAVHDHPHADSATLAETVQDAEPGVSRQAIFDCLNTFTETGLVRRVRPSGSPALYEIRRGDNHHHLVCRSCGIVVDVACAVGAAPCLDASDDHGFVIDEAEVIYWGICPECIDHQENSSRQAPSGGRDERMP</sequence>
<evidence type="ECO:0000313" key="12">
    <source>
        <dbReference type="EMBL" id="RNI25094.1"/>
    </source>
</evidence>